<dbReference type="EMBL" id="CP110820">
    <property type="protein sequence ID" value="WPX96352.1"/>
    <property type="molecule type" value="Genomic_DNA"/>
</dbReference>
<dbReference type="Pfam" id="PF01050">
    <property type="entry name" value="MannoseP_isomer"/>
    <property type="match status" value="1"/>
</dbReference>
<feature type="domain" description="MannoseP isomerase/GMP-like beta-helix" evidence="2">
    <location>
        <begin position="4"/>
        <end position="38"/>
    </location>
</feature>
<feature type="domain" description="Mannose-6-phosphate isomerase type II C-terminal" evidence="1">
    <location>
        <begin position="52"/>
        <end position="156"/>
    </location>
</feature>
<evidence type="ECO:0000259" key="1">
    <source>
        <dbReference type="Pfam" id="PF01050"/>
    </source>
</evidence>
<dbReference type="InterPro" id="IPR001538">
    <property type="entry name" value="Man6P_isomerase-2_C"/>
</dbReference>
<reference evidence="3 4" key="1">
    <citation type="submission" date="2022-11" db="EMBL/GenBank/DDBJ databases">
        <title>Host association and intracellularity evolved multiple times independently in the Rickettsiales.</title>
        <authorList>
            <person name="Castelli M."/>
            <person name="Nardi T."/>
            <person name="Gammuto L."/>
            <person name="Bellinzona G."/>
            <person name="Sabaneyeva E."/>
            <person name="Potekhin A."/>
            <person name="Serra V."/>
            <person name="Petroni G."/>
            <person name="Sassera D."/>
        </authorList>
    </citation>
    <scope>NUCLEOTIDE SEQUENCE [LARGE SCALE GENOMIC DNA]</scope>
    <source>
        <strain evidence="3 4">NDG2</strain>
    </source>
</reference>
<gene>
    <name evidence="3" type="ORF">Bandiella_00461</name>
</gene>
<dbReference type="CDD" id="cd02213">
    <property type="entry name" value="cupin_PMI_typeII_C"/>
    <property type="match status" value="1"/>
</dbReference>
<keyword evidence="3" id="KW-0413">Isomerase</keyword>
<dbReference type="PANTHER" id="PTHR46390:SF1">
    <property type="entry name" value="MANNOSE-1-PHOSPHATE GUANYLYLTRANSFERASE"/>
    <property type="match status" value="1"/>
</dbReference>
<dbReference type="InterPro" id="IPR011051">
    <property type="entry name" value="RmlC_Cupin_sf"/>
</dbReference>
<dbReference type="SUPFAM" id="SSF51182">
    <property type="entry name" value="RmlC-like cupins"/>
    <property type="match status" value="1"/>
</dbReference>
<keyword evidence="3" id="KW-0808">Transferase</keyword>
<dbReference type="Proteomes" id="UP001327219">
    <property type="component" value="Chromosome"/>
</dbReference>
<proteinExistence type="predicted"/>
<keyword evidence="4" id="KW-1185">Reference proteome</keyword>
<dbReference type="GO" id="GO:0016853">
    <property type="term" value="F:isomerase activity"/>
    <property type="evidence" value="ECO:0007669"/>
    <property type="project" value="UniProtKB-KW"/>
</dbReference>
<dbReference type="InterPro" id="IPR029044">
    <property type="entry name" value="Nucleotide-diphossugar_trans"/>
</dbReference>
<dbReference type="InterPro" id="IPR014710">
    <property type="entry name" value="RmlC-like_jellyroll"/>
</dbReference>
<dbReference type="InterPro" id="IPR051161">
    <property type="entry name" value="Mannose-6P_isomerase_type2"/>
</dbReference>
<evidence type="ECO:0000259" key="2">
    <source>
        <dbReference type="Pfam" id="PF22640"/>
    </source>
</evidence>
<dbReference type="GO" id="GO:0016779">
    <property type="term" value="F:nucleotidyltransferase activity"/>
    <property type="evidence" value="ECO:0007669"/>
    <property type="project" value="UniProtKB-KW"/>
</dbReference>
<dbReference type="Gene3D" id="2.60.120.10">
    <property type="entry name" value="Jelly Rolls"/>
    <property type="match status" value="1"/>
</dbReference>
<accession>A0ABZ0UKZ9</accession>
<sequence length="161" mass="18387">MFTAAIGLKDVIIISTKNAILAVHKDKVEEVKKVVQHLEKNNMLSLLNSEVEYRPWGYYENLTENVGYKIKKITVNPMSKLSLQSHQYRAEQWTVINGIAQVTIDDKTFELTSGQSTYIPIGAKHRLGNMQEIPLEIIEIQLGNHLKESDITRFDDIYGRA</sequence>
<evidence type="ECO:0000313" key="3">
    <source>
        <dbReference type="EMBL" id="WPX96352.1"/>
    </source>
</evidence>
<name>A0ABZ0UKZ9_9RICK</name>
<dbReference type="PANTHER" id="PTHR46390">
    <property type="entry name" value="MANNOSE-1-PHOSPHATE GUANYLYLTRANSFERASE"/>
    <property type="match status" value="1"/>
</dbReference>
<keyword evidence="3" id="KW-0548">Nucleotidyltransferase</keyword>
<evidence type="ECO:0000313" key="4">
    <source>
        <dbReference type="Proteomes" id="UP001327219"/>
    </source>
</evidence>
<protein>
    <submittedName>
        <fullName evidence="3">Mannose-1-phosphate guanylyltransferase/mannose-6-phosphate Isomerase C-terminal domain protein</fullName>
    </submittedName>
</protein>
<dbReference type="Gene3D" id="3.90.550.10">
    <property type="entry name" value="Spore Coat Polysaccharide Biosynthesis Protein SpsA, Chain A"/>
    <property type="match status" value="1"/>
</dbReference>
<dbReference type="Pfam" id="PF22640">
    <property type="entry name" value="ManC_GMP_beta-helix"/>
    <property type="match status" value="1"/>
</dbReference>
<organism evidence="3 4">
    <name type="scientific">Candidatus Bandiella euplotis</name>
    <dbReference type="NCBI Taxonomy" id="1664265"/>
    <lineage>
        <taxon>Bacteria</taxon>
        <taxon>Pseudomonadati</taxon>
        <taxon>Pseudomonadota</taxon>
        <taxon>Alphaproteobacteria</taxon>
        <taxon>Rickettsiales</taxon>
        <taxon>Candidatus Midichloriaceae</taxon>
        <taxon>Candidatus Bandiella</taxon>
    </lineage>
</organism>
<dbReference type="InterPro" id="IPR054566">
    <property type="entry name" value="ManC/GMP-like_b-helix"/>
</dbReference>